<dbReference type="AlphaFoldDB" id="A0A7Y9J414"/>
<dbReference type="PANTHER" id="PTHR30055:SF200">
    <property type="entry name" value="HTH-TYPE TRANSCRIPTIONAL REPRESSOR BDCR"/>
    <property type="match status" value="1"/>
</dbReference>
<dbReference type="Gene3D" id="1.10.357.10">
    <property type="entry name" value="Tetracycline Repressor, domain 2"/>
    <property type="match status" value="1"/>
</dbReference>
<dbReference type="Gene3D" id="1.10.10.60">
    <property type="entry name" value="Homeodomain-like"/>
    <property type="match status" value="1"/>
</dbReference>
<evidence type="ECO:0000256" key="1">
    <source>
        <dbReference type="ARBA" id="ARBA00023125"/>
    </source>
</evidence>
<dbReference type="SUPFAM" id="SSF46689">
    <property type="entry name" value="Homeodomain-like"/>
    <property type="match status" value="1"/>
</dbReference>
<feature type="domain" description="HTH tetR-type" evidence="3">
    <location>
        <begin position="12"/>
        <end position="72"/>
    </location>
</feature>
<name>A0A7Y9J414_9PSEU</name>
<evidence type="ECO:0000259" key="3">
    <source>
        <dbReference type="PROSITE" id="PS50977"/>
    </source>
</evidence>
<dbReference type="Pfam" id="PF00440">
    <property type="entry name" value="TetR_N"/>
    <property type="match status" value="1"/>
</dbReference>
<dbReference type="InterPro" id="IPR009057">
    <property type="entry name" value="Homeodomain-like_sf"/>
</dbReference>
<dbReference type="PRINTS" id="PR00455">
    <property type="entry name" value="HTHTETR"/>
</dbReference>
<gene>
    <name evidence="4" type="ORF">BJ983_000745</name>
</gene>
<dbReference type="InterPro" id="IPR036271">
    <property type="entry name" value="Tet_transcr_reg_TetR-rel_C_sf"/>
</dbReference>
<dbReference type="InterPro" id="IPR050109">
    <property type="entry name" value="HTH-type_TetR-like_transc_reg"/>
</dbReference>
<dbReference type="SUPFAM" id="SSF48498">
    <property type="entry name" value="Tetracyclin repressor-like, C-terminal domain"/>
    <property type="match status" value="1"/>
</dbReference>
<protein>
    <submittedName>
        <fullName evidence="4">AcrR family transcriptional regulator</fullName>
    </submittedName>
</protein>
<sequence length="201" mass="22160">MSEPVPLSGRRRVTPEQIVDAAAALFAREGYHAVGTRHIADELGIRGASLYHHYASKEEILAAICRRVTLEPVEETLPLLDDAGTPGTRLAALCRAHLEHLVRRRVEFLVGLQELAALTPEHRAEVESHRRHYQRRVRDTVTAGVRSGEFTVEDPALAALALLDALNGTARWLDPAGSRSPDVVADVYVRMLVDGLLGRRN</sequence>
<dbReference type="InterPro" id="IPR001647">
    <property type="entry name" value="HTH_TetR"/>
</dbReference>
<dbReference type="Pfam" id="PF17932">
    <property type="entry name" value="TetR_C_24"/>
    <property type="match status" value="1"/>
</dbReference>
<dbReference type="PROSITE" id="PS50977">
    <property type="entry name" value="HTH_TETR_2"/>
    <property type="match status" value="1"/>
</dbReference>
<keyword evidence="1 2" id="KW-0238">DNA-binding</keyword>
<dbReference type="EMBL" id="JACCBN010000001">
    <property type="protein sequence ID" value="NYD34643.1"/>
    <property type="molecule type" value="Genomic_DNA"/>
</dbReference>
<accession>A0A7Y9J414</accession>
<feature type="DNA-binding region" description="H-T-H motif" evidence="2">
    <location>
        <begin position="35"/>
        <end position="54"/>
    </location>
</feature>
<evidence type="ECO:0000256" key="2">
    <source>
        <dbReference type="PROSITE-ProRule" id="PRU00335"/>
    </source>
</evidence>
<evidence type="ECO:0000313" key="5">
    <source>
        <dbReference type="Proteomes" id="UP000535890"/>
    </source>
</evidence>
<dbReference type="RefSeq" id="WP_179792573.1">
    <property type="nucleotide sequence ID" value="NZ_BAABHP010000031.1"/>
</dbReference>
<dbReference type="Proteomes" id="UP000535890">
    <property type="component" value="Unassembled WGS sequence"/>
</dbReference>
<dbReference type="PANTHER" id="PTHR30055">
    <property type="entry name" value="HTH-TYPE TRANSCRIPTIONAL REGULATOR RUTR"/>
    <property type="match status" value="1"/>
</dbReference>
<organism evidence="4 5">
    <name type="scientific">Actinomycetospora corticicola</name>
    <dbReference type="NCBI Taxonomy" id="663602"/>
    <lineage>
        <taxon>Bacteria</taxon>
        <taxon>Bacillati</taxon>
        <taxon>Actinomycetota</taxon>
        <taxon>Actinomycetes</taxon>
        <taxon>Pseudonocardiales</taxon>
        <taxon>Pseudonocardiaceae</taxon>
        <taxon>Actinomycetospora</taxon>
    </lineage>
</organism>
<dbReference type="GO" id="GO:0000976">
    <property type="term" value="F:transcription cis-regulatory region binding"/>
    <property type="evidence" value="ECO:0007669"/>
    <property type="project" value="TreeGrafter"/>
</dbReference>
<proteinExistence type="predicted"/>
<comment type="caution">
    <text evidence="4">The sequence shown here is derived from an EMBL/GenBank/DDBJ whole genome shotgun (WGS) entry which is preliminary data.</text>
</comment>
<keyword evidence="5" id="KW-1185">Reference proteome</keyword>
<dbReference type="InterPro" id="IPR041490">
    <property type="entry name" value="KstR2_TetR_C"/>
</dbReference>
<evidence type="ECO:0000313" key="4">
    <source>
        <dbReference type="EMBL" id="NYD34643.1"/>
    </source>
</evidence>
<reference evidence="4 5" key="1">
    <citation type="submission" date="2020-07" db="EMBL/GenBank/DDBJ databases">
        <title>Sequencing the genomes of 1000 actinobacteria strains.</title>
        <authorList>
            <person name="Klenk H.-P."/>
        </authorList>
    </citation>
    <scope>NUCLEOTIDE SEQUENCE [LARGE SCALE GENOMIC DNA]</scope>
    <source>
        <strain evidence="4 5">DSM 45772</strain>
    </source>
</reference>
<dbReference type="GO" id="GO:0003700">
    <property type="term" value="F:DNA-binding transcription factor activity"/>
    <property type="evidence" value="ECO:0007669"/>
    <property type="project" value="TreeGrafter"/>
</dbReference>